<evidence type="ECO:0000313" key="2">
    <source>
        <dbReference type="EMBL" id="GGX65677.1"/>
    </source>
</evidence>
<dbReference type="InterPro" id="IPR032466">
    <property type="entry name" value="Metal_Hydrolase"/>
</dbReference>
<evidence type="ECO:0000256" key="1">
    <source>
        <dbReference type="SAM" id="Phobius"/>
    </source>
</evidence>
<keyword evidence="1" id="KW-0812">Transmembrane</keyword>
<protein>
    <submittedName>
        <fullName evidence="2">Dipeptidase</fullName>
    </submittedName>
</protein>
<sequence length="385" mass="42732">MKRFLKWVAIAFSLLFVAAFIYLTQILGPKIDSRMNAVIPHDPYPVSAAAQTLHDELWIADLHTDSLLWRRNPAKRQDRGHVDLPRLREGGVEFQIFSAVTKSPKGQNFDGNDANAPDQITQLVQAQFWPLRTWDSLYERAAYQAQRLQRLERKGEVHIVRTAADMDKTDRVLALLLTEGSHPLHGDLEKIHRLYREGYRAMGLHHFFDNELGGSLHGRSQAGLSGFGRVAVLEMREKGIIIDVAHSSVQTVRDVLALTPDPIFISHGGTVASCPKTKNRNLPDDVLQQIAARGGLIGIGYFDGVICDITPDGIADAIIDAAVLLGPDAVALGSDYDGTVTVTLDTSELAAITDALMRRGMNKENIRKVMGENARRFFKENLPKE</sequence>
<organism evidence="2 3">
    <name type="scientific">Litorimonas cladophorae</name>
    <dbReference type="NCBI Taxonomy" id="1220491"/>
    <lineage>
        <taxon>Bacteria</taxon>
        <taxon>Pseudomonadati</taxon>
        <taxon>Pseudomonadota</taxon>
        <taxon>Alphaproteobacteria</taxon>
        <taxon>Maricaulales</taxon>
        <taxon>Robiginitomaculaceae</taxon>
    </lineage>
</organism>
<reference evidence="2 3" key="1">
    <citation type="journal article" date="2014" name="Int. J. Syst. Evol. Microbiol.">
        <title>Complete genome sequence of Corynebacterium casei LMG S-19264T (=DSM 44701T), isolated from a smear-ripened cheese.</title>
        <authorList>
            <consortium name="US DOE Joint Genome Institute (JGI-PGF)"/>
            <person name="Walter F."/>
            <person name="Albersmeier A."/>
            <person name="Kalinowski J."/>
            <person name="Ruckert C."/>
        </authorList>
    </citation>
    <scope>NUCLEOTIDE SEQUENCE [LARGE SCALE GENOMIC DNA]</scope>
    <source>
        <strain evidence="2 3">KCTC 23968</strain>
    </source>
</reference>
<comment type="caution">
    <text evidence="2">The sequence shown here is derived from an EMBL/GenBank/DDBJ whole genome shotgun (WGS) entry which is preliminary data.</text>
</comment>
<keyword evidence="3" id="KW-1185">Reference proteome</keyword>
<evidence type="ECO:0000313" key="3">
    <source>
        <dbReference type="Proteomes" id="UP000600865"/>
    </source>
</evidence>
<dbReference type="GO" id="GO:0070573">
    <property type="term" value="F:metallodipeptidase activity"/>
    <property type="evidence" value="ECO:0007669"/>
    <property type="project" value="InterPro"/>
</dbReference>
<dbReference type="EMBL" id="BMYV01000001">
    <property type="protein sequence ID" value="GGX65677.1"/>
    <property type="molecule type" value="Genomic_DNA"/>
</dbReference>
<dbReference type="AlphaFoldDB" id="A0A918KL39"/>
<gene>
    <name evidence="2" type="ORF">GCM10011309_14920</name>
</gene>
<dbReference type="PANTHER" id="PTHR10443">
    <property type="entry name" value="MICROSOMAL DIPEPTIDASE"/>
    <property type="match status" value="1"/>
</dbReference>
<dbReference type="Pfam" id="PF01244">
    <property type="entry name" value="Peptidase_M19"/>
    <property type="match status" value="1"/>
</dbReference>
<dbReference type="GO" id="GO:0006508">
    <property type="term" value="P:proteolysis"/>
    <property type="evidence" value="ECO:0007669"/>
    <property type="project" value="InterPro"/>
</dbReference>
<dbReference type="Gene3D" id="3.20.20.140">
    <property type="entry name" value="Metal-dependent hydrolases"/>
    <property type="match status" value="1"/>
</dbReference>
<dbReference type="PROSITE" id="PS51365">
    <property type="entry name" value="RENAL_DIPEPTIDASE_2"/>
    <property type="match status" value="1"/>
</dbReference>
<dbReference type="SUPFAM" id="SSF51556">
    <property type="entry name" value="Metallo-dependent hydrolases"/>
    <property type="match status" value="1"/>
</dbReference>
<dbReference type="RefSeq" id="WP_189583476.1">
    <property type="nucleotide sequence ID" value="NZ_BMYV01000001.1"/>
</dbReference>
<dbReference type="Proteomes" id="UP000600865">
    <property type="component" value="Unassembled WGS sequence"/>
</dbReference>
<name>A0A918KL39_9PROT</name>
<keyword evidence="1" id="KW-1133">Transmembrane helix</keyword>
<feature type="transmembrane region" description="Helical" evidence="1">
    <location>
        <begin position="7"/>
        <end position="27"/>
    </location>
</feature>
<proteinExistence type="predicted"/>
<accession>A0A918KL39</accession>
<dbReference type="PANTHER" id="PTHR10443:SF12">
    <property type="entry name" value="DIPEPTIDASE"/>
    <property type="match status" value="1"/>
</dbReference>
<keyword evidence="1" id="KW-0472">Membrane</keyword>
<dbReference type="InterPro" id="IPR008257">
    <property type="entry name" value="Pept_M19"/>
</dbReference>